<reference evidence="8" key="1">
    <citation type="submission" date="2017-02" db="EMBL/GenBank/DDBJ databases">
        <title>Draft Genome Sequence of the Salt Water Bacterium Oceanospirillum linum ATCC 11336.</title>
        <authorList>
            <person name="Trachtenberg A.M."/>
            <person name="Carney J.G."/>
            <person name="Linnane J.D."/>
            <person name="Rheaume B.A."/>
            <person name="Pitts N.L."/>
            <person name="Mykles D.L."/>
            <person name="Maclea K.S."/>
        </authorList>
    </citation>
    <scope>NUCLEOTIDE SEQUENCE [LARGE SCALE GENOMIC DNA]</scope>
    <source>
        <strain evidence="8">ATCC 11336</strain>
    </source>
</reference>
<feature type="transmembrane region" description="Helical" evidence="6">
    <location>
        <begin position="139"/>
        <end position="158"/>
    </location>
</feature>
<comment type="subcellular location">
    <subcellularLocation>
        <location evidence="1">Cell membrane</location>
        <topology evidence="1">Multi-pass membrane protein</topology>
    </subcellularLocation>
</comment>
<evidence type="ECO:0000256" key="3">
    <source>
        <dbReference type="ARBA" id="ARBA00022692"/>
    </source>
</evidence>
<name>A0A1T1HCZ7_OCELI</name>
<keyword evidence="3 6" id="KW-0812">Transmembrane</keyword>
<keyword evidence="4 6" id="KW-1133">Transmembrane helix</keyword>
<gene>
    <name evidence="8" type="ORF">BTA35_0206890</name>
</gene>
<dbReference type="PANTHER" id="PTHR43478:SF1">
    <property type="entry name" value="NA+_H+ ANTIPORTER NHAC-LIKE C-TERMINAL DOMAIN-CONTAINING PROTEIN"/>
    <property type="match status" value="1"/>
</dbReference>
<evidence type="ECO:0000256" key="6">
    <source>
        <dbReference type="SAM" id="Phobius"/>
    </source>
</evidence>
<dbReference type="AlphaFoldDB" id="A0A1T1HCZ7"/>
<dbReference type="GO" id="GO:0005886">
    <property type="term" value="C:plasma membrane"/>
    <property type="evidence" value="ECO:0007669"/>
    <property type="project" value="UniProtKB-SubCell"/>
</dbReference>
<dbReference type="PANTHER" id="PTHR43478">
    <property type="entry name" value="NA+/H+ ANTIPORTER-RELATED"/>
    <property type="match status" value="1"/>
</dbReference>
<evidence type="ECO:0000313" key="8">
    <source>
        <dbReference type="EMBL" id="OOV87728.1"/>
    </source>
</evidence>
<evidence type="ECO:0000313" key="9">
    <source>
        <dbReference type="Proteomes" id="UP000190064"/>
    </source>
</evidence>
<dbReference type="Proteomes" id="UP000190064">
    <property type="component" value="Unassembled WGS sequence"/>
</dbReference>
<protein>
    <submittedName>
        <fullName evidence="8">Sodium:proton antiporter</fullName>
    </submittedName>
</protein>
<dbReference type="RefSeq" id="WP_078319075.1">
    <property type="nucleotide sequence ID" value="NZ_FXTS01000002.1"/>
</dbReference>
<organism evidence="8 9">
    <name type="scientific">Oceanospirillum linum</name>
    <dbReference type="NCBI Taxonomy" id="966"/>
    <lineage>
        <taxon>Bacteria</taxon>
        <taxon>Pseudomonadati</taxon>
        <taxon>Pseudomonadota</taxon>
        <taxon>Gammaproteobacteria</taxon>
        <taxon>Oceanospirillales</taxon>
        <taxon>Oceanospirillaceae</taxon>
        <taxon>Oceanospirillum</taxon>
    </lineage>
</organism>
<feature type="transmembrane region" description="Helical" evidence="6">
    <location>
        <begin position="330"/>
        <end position="353"/>
    </location>
</feature>
<proteinExistence type="predicted"/>
<feature type="transmembrane region" description="Helical" evidence="6">
    <location>
        <begin position="279"/>
        <end position="296"/>
    </location>
</feature>
<feature type="transmembrane region" description="Helical" evidence="6">
    <location>
        <begin position="459"/>
        <end position="476"/>
    </location>
</feature>
<accession>A0A1T1HCZ7</accession>
<evidence type="ECO:0000256" key="4">
    <source>
        <dbReference type="ARBA" id="ARBA00022989"/>
    </source>
</evidence>
<feature type="domain" description="Na+/H+ antiporter NhaC-like C-terminal" evidence="7">
    <location>
        <begin position="190"/>
        <end position="475"/>
    </location>
</feature>
<evidence type="ECO:0000256" key="1">
    <source>
        <dbReference type="ARBA" id="ARBA00004651"/>
    </source>
</evidence>
<dbReference type="STRING" id="966.BTA35_0206890"/>
<dbReference type="EMBL" id="MTSD02000002">
    <property type="protein sequence ID" value="OOV87728.1"/>
    <property type="molecule type" value="Genomic_DNA"/>
</dbReference>
<dbReference type="InterPro" id="IPR018461">
    <property type="entry name" value="Na/H_Antiport_NhaC-like_C"/>
</dbReference>
<evidence type="ECO:0000259" key="7">
    <source>
        <dbReference type="Pfam" id="PF03553"/>
    </source>
</evidence>
<keyword evidence="5 6" id="KW-0472">Membrane</keyword>
<feature type="transmembrane region" description="Helical" evidence="6">
    <location>
        <begin position="179"/>
        <end position="205"/>
    </location>
</feature>
<sequence>MDNVQSGSRFQWKLRLPFVSLLTLFLITLLAHQFYGGDRDFGSLSLLPTVVVLIIALITHRTLEALIAGSLTGFLMISPQTALQEFSATALKVMQDPTTGWIFLVCGLFGSLIALLQFSGGTLAFSDIVGRYCRTRRKALMFGWLLGIVIFIDDYLNALTVSTAMRKLTDKLKVSRQMLAYIVDSTAAPVCLLIPFSTWVLYLAGLFESNGLAEAGGGFGFYLELLPYLFYPWIAVMLVPLVISGVIPPLGAMKKAELSTGCEGVEEDSATPSHVKPRMINFVLPMLTLIVATWYFDIDALMGVGCALIVTLALYSFQRIASFSRLFDELMAGLESMLVPLGIIFTAFILQAVNEKLGLAPYLIDTVTPYMDAKWLPALTFILLSALAFGTGSFWGVYAIALPIVVPLAQSLGADIALTLGALISAGAFGSHACFFGDATVISAKGCGITPMQHAMSQLPYVSIAAVLSFLLFLLAA</sequence>
<comment type="caution">
    <text evidence="8">The sequence shown here is derived from an EMBL/GenBank/DDBJ whole genome shotgun (WGS) entry which is preliminary data.</text>
</comment>
<keyword evidence="9" id="KW-1185">Reference proteome</keyword>
<evidence type="ECO:0000256" key="5">
    <source>
        <dbReference type="ARBA" id="ARBA00023136"/>
    </source>
</evidence>
<feature type="transmembrane region" description="Helical" evidence="6">
    <location>
        <begin position="101"/>
        <end position="119"/>
    </location>
</feature>
<dbReference type="Pfam" id="PF03553">
    <property type="entry name" value="Na_H_antiporter"/>
    <property type="match status" value="1"/>
</dbReference>
<evidence type="ECO:0000256" key="2">
    <source>
        <dbReference type="ARBA" id="ARBA00022475"/>
    </source>
</evidence>
<keyword evidence="2" id="KW-1003">Cell membrane</keyword>
<feature type="transmembrane region" description="Helical" evidence="6">
    <location>
        <begin position="12"/>
        <end position="35"/>
    </location>
</feature>
<feature type="transmembrane region" description="Helical" evidence="6">
    <location>
        <begin position="302"/>
        <end position="318"/>
    </location>
</feature>
<feature type="transmembrane region" description="Helical" evidence="6">
    <location>
        <begin position="225"/>
        <end position="247"/>
    </location>
</feature>
<feature type="transmembrane region" description="Helical" evidence="6">
    <location>
        <begin position="378"/>
        <end position="405"/>
    </location>
</feature>
<feature type="transmembrane region" description="Helical" evidence="6">
    <location>
        <begin position="41"/>
        <end position="59"/>
    </location>
</feature>